<comment type="caution">
    <text evidence="3">The sequence shown here is derived from an EMBL/GenBank/DDBJ whole genome shotgun (WGS) entry which is preliminary data.</text>
</comment>
<sequence>MPESDTLHYTPLPPAMALSKRSSPSPPQTASTRDLKQRIVTCLNKLSDRDTHAIATTELESIARNLTHDSFSPFLTCIYGTDSSEKSPVRKQCVRLLGFLSETHGDSLSPFLSKMLANVLRRLRDSDSAVRSACVDAVSAMASQITKPSFSVFLKPLMEAILLEQDYNSQIGSALCLSSAIEAAADPEPAQLQRLLPRLVKLLRSESFKAKPALLTLIGSIVGSGGASRQNVLWNLIPCLVEFLSSEDWAARKAAAEVFVRLALVEKDLLSEFKSSCLTSFENRRFDKVKVVRDTMSRMLEVWKEVPGVSDEVSASPQSKSSSREIVSDGRFPPGSKSSGSVGFETPQTRRKTIPTSRSPPPDSSSATTARQRSPLKSNDRKSSPVMFRKLDRKDPSDWKIEIAIPHDLKERNGRVPESGENESDRQSRPETKRVLFNKKCDKGYKFGGLRSGSRVVPFHEKESTGSAVVGSNATEELYWNHKDSEDLSLIGKQLIEIENQQFSLFDLLQKFIGSSQKGMHSLETRVHGLEMKLDEISYDLAVSTGSMSNTDTSGNKCCKLPGTEFLSSKFWRRAEGRYPTRFSSTGSTPSSAVMHNMPDKDGRDETFKLENRRFRLQGGGGFVMNPLAEIRSESRGSSEVCLNRMPKNTIHDAGLRQVCNGNRFDMVSHVAGI</sequence>
<dbReference type="AlphaFoldDB" id="A0A834YFQ4"/>
<dbReference type="Pfam" id="PF24714">
    <property type="entry name" value="TOR1L1_N"/>
    <property type="match status" value="1"/>
</dbReference>
<dbReference type="Gene3D" id="1.25.10.10">
    <property type="entry name" value="Leucine-rich Repeat Variant"/>
    <property type="match status" value="1"/>
</dbReference>
<dbReference type="FunFam" id="1.25.10.10:FF:000464">
    <property type="entry name" value="TORTIFOLIA1-like protein 3 isoform A"/>
    <property type="match status" value="1"/>
</dbReference>
<feature type="compositionally biased region" description="Polar residues" evidence="1">
    <location>
        <begin position="20"/>
        <end position="32"/>
    </location>
</feature>
<keyword evidence="4" id="KW-1185">Reference proteome</keyword>
<evidence type="ECO:0000259" key="2">
    <source>
        <dbReference type="Pfam" id="PF24714"/>
    </source>
</evidence>
<dbReference type="InterPro" id="IPR011989">
    <property type="entry name" value="ARM-like"/>
</dbReference>
<organism evidence="3 4">
    <name type="scientific">Tetracentron sinense</name>
    <name type="common">Spur-leaf</name>
    <dbReference type="NCBI Taxonomy" id="13715"/>
    <lineage>
        <taxon>Eukaryota</taxon>
        <taxon>Viridiplantae</taxon>
        <taxon>Streptophyta</taxon>
        <taxon>Embryophyta</taxon>
        <taxon>Tracheophyta</taxon>
        <taxon>Spermatophyta</taxon>
        <taxon>Magnoliopsida</taxon>
        <taxon>Trochodendrales</taxon>
        <taxon>Trochodendraceae</taxon>
        <taxon>Tetracentron</taxon>
    </lineage>
</organism>
<dbReference type="InterPro" id="IPR033337">
    <property type="entry name" value="TORTIFOLIA1/SINE1-2"/>
</dbReference>
<evidence type="ECO:0000256" key="1">
    <source>
        <dbReference type="SAM" id="MobiDB-lite"/>
    </source>
</evidence>
<dbReference type="PANTHER" id="PTHR31355">
    <property type="entry name" value="MICROTUBULE-ASSOCIATED PROTEIN TORTIFOLIA1"/>
    <property type="match status" value="1"/>
</dbReference>
<reference evidence="3 4" key="1">
    <citation type="submission" date="2020-04" db="EMBL/GenBank/DDBJ databases">
        <title>Plant Genome Project.</title>
        <authorList>
            <person name="Zhang R.-G."/>
        </authorList>
    </citation>
    <scope>NUCLEOTIDE SEQUENCE [LARGE SCALE GENOMIC DNA]</scope>
    <source>
        <strain evidence="3">YNK0</strain>
        <tissue evidence="3">Leaf</tissue>
    </source>
</reference>
<feature type="compositionally biased region" description="Polar residues" evidence="1">
    <location>
        <begin position="582"/>
        <end position="594"/>
    </location>
</feature>
<dbReference type="EMBL" id="JABCRI010000023">
    <property type="protein sequence ID" value="KAF8378360.1"/>
    <property type="molecule type" value="Genomic_DNA"/>
</dbReference>
<feature type="compositionally biased region" description="Basic and acidic residues" evidence="1">
    <location>
        <begin position="423"/>
        <end position="433"/>
    </location>
</feature>
<dbReference type="InterPro" id="IPR057600">
    <property type="entry name" value="TORTIFOLIA1/SINE1-2_N"/>
</dbReference>
<dbReference type="OrthoDB" id="1904066at2759"/>
<name>A0A834YFQ4_TETSI</name>
<feature type="region of interest" description="Disordered" evidence="1">
    <location>
        <begin position="1"/>
        <end position="34"/>
    </location>
</feature>
<feature type="region of interest" description="Disordered" evidence="1">
    <location>
        <begin position="582"/>
        <end position="605"/>
    </location>
</feature>
<dbReference type="Proteomes" id="UP000655225">
    <property type="component" value="Unassembled WGS sequence"/>
</dbReference>
<feature type="compositionally biased region" description="Basic and acidic residues" evidence="1">
    <location>
        <begin position="378"/>
        <end position="415"/>
    </location>
</feature>
<proteinExistence type="predicted"/>
<dbReference type="InterPro" id="IPR016024">
    <property type="entry name" value="ARM-type_fold"/>
</dbReference>
<accession>A0A834YFQ4</accession>
<dbReference type="OMA" id="PFLNCIH"/>
<dbReference type="SUPFAM" id="SSF48371">
    <property type="entry name" value="ARM repeat"/>
    <property type="match status" value="1"/>
</dbReference>
<feature type="domain" description="TORTIFOLIA1/SINE1-2 N-terminal" evidence="2">
    <location>
        <begin position="34"/>
        <end position="305"/>
    </location>
</feature>
<evidence type="ECO:0000313" key="4">
    <source>
        <dbReference type="Proteomes" id="UP000655225"/>
    </source>
</evidence>
<dbReference type="GO" id="GO:0008017">
    <property type="term" value="F:microtubule binding"/>
    <property type="evidence" value="ECO:0007669"/>
    <property type="project" value="InterPro"/>
</dbReference>
<gene>
    <name evidence="3" type="ORF">HHK36_029699</name>
</gene>
<dbReference type="PANTHER" id="PTHR31355:SF8">
    <property type="entry name" value="TORTIFOLIA1-LIKE PROTEIN 3"/>
    <property type="match status" value="1"/>
</dbReference>
<evidence type="ECO:0000313" key="3">
    <source>
        <dbReference type="EMBL" id="KAF8378360.1"/>
    </source>
</evidence>
<protein>
    <recommendedName>
        <fullName evidence="2">TORTIFOLIA1/SINE1-2 N-terminal domain-containing protein</fullName>
    </recommendedName>
</protein>
<dbReference type="GO" id="GO:0005874">
    <property type="term" value="C:microtubule"/>
    <property type="evidence" value="ECO:0007669"/>
    <property type="project" value="InterPro"/>
</dbReference>
<feature type="region of interest" description="Disordered" evidence="1">
    <location>
        <begin position="311"/>
        <end position="433"/>
    </location>
</feature>